<keyword evidence="5 9" id="KW-0067">ATP-binding</keyword>
<organism evidence="11 12">
    <name type="scientific">Wandonia haliotis</name>
    <dbReference type="NCBI Taxonomy" id="574963"/>
    <lineage>
        <taxon>Bacteria</taxon>
        <taxon>Pseudomonadati</taxon>
        <taxon>Bacteroidota</taxon>
        <taxon>Flavobacteriia</taxon>
        <taxon>Flavobacteriales</taxon>
        <taxon>Crocinitomicaceae</taxon>
        <taxon>Wandonia</taxon>
    </lineage>
</organism>
<comment type="similarity">
    <text evidence="9">Belongs to the bacterial CoaD family.</text>
</comment>
<evidence type="ECO:0000256" key="6">
    <source>
        <dbReference type="ARBA" id="ARBA00022842"/>
    </source>
</evidence>
<evidence type="ECO:0000256" key="2">
    <source>
        <dbReference type="ARBA" id="ARBA00022679"/>
    </source>
</evidence>
<keyword evidence="2 9" id="KW-0808">Transferase</keyword>
<keyword evidence="4 9" id="KW-0547">Nucleotide-binding</keyword>
<dbReference type="SUPFAM" id="SSF52374">
    <property type="entry name" value="Nucleotidylyl transferase"/>
    <property type="match status" value="1"/>
</dbReference>
<dbReference type="PANTHER" id="PTHR21342:SF1">
    <property type="entry name" value="PHOSPHOPANTETHEINE ADENYLYLTRANSFERASE"/>
    <property type="match status" value="1"/>
</dbReference>
<feature type="binding site" evidence="9">
    <location>
        <position position="21"/>
    </location>
    <ligand>
        <name>ATP</name>
        <dbReference type="ChEBI" id="CHEBI:30616"/>
    </ligand>
</feature>
<comment type="function">
    <text evidence="9">Reversibly transfers an adenylyl group from ATP to 4'-phosphopantetheine, yielding dephospho-CoA (dPCoA) and pyrophosphate.</text>
</comment>
<evidence type="ECO:0000256" key="1">
    <source>
        <dbReference type="ARBA" id="ARBA00022490"/>
    </source>
</evidence>
<evidence type="ECO:0000256" key="3">
    <source>
        <dbReference type="ARBA" id="ARBA00022695"/>
    </source>
</evidence>
<dbReference type="RefSeq" id="WP_343785977.1">
    <property type="nucleotide sequence ID" value="NZ_BAAAFH010000007.1"/>
</dbReference>
<dbReference type="HAMAP" id="MF_00151">
    <property type="entry name" value="PPAT_bact"/>
    <property type="match status" value="1"/>
</dbReference>
<keyword evidence="7 9" id="KW-0173">Coenzyme A biosynthesis</keyword>
<feature type="binding site" evidence="9">
    <location>
        <position position="102"/>
    </location>
    <ligand>
        <name>ATP</name>
        <dbReference type="ChEBI" id="CHEBI:30616"/>
    </ligand>
</feature>
<dbReference type="GO" id="GO:0016779">
    <property type="term" value="F:nucleotidyltransferase activity"/>
    <property type="evidence" value="ECO:0007669"/>
    <property type="project" value="UniProtKB-KW"/>
</dbReference>
<evidence type="ECO:0000256" key="8">
    <source>
        <dbReference type="ARBA" id="ARBA00029346"/>
    </source>
</evidence>
<comment type="catalytic activity">
    <reaction evidence="8 9">
        <text>(R)-4'-phosphopantetheine + ATP + H(+) = 3'-dephospho-CoA + diphosphate</text>
        <dbReference type="Rhea" id="RHEA:19801"/>
        <dbReference type="ChEBI" id="CHEBI:15378"/>
        <dbReference type="ChEBI" id="CHEBI:30616"/>
        <dbReference type="ChEBI" id="CHEBI:33019"/>
        <dbReference type="ChEBI" id="CHEBI:57328"/>
        <dbReference type="ChEBI" id="CHEBI:61723"/>
        <dbReference type="EC" id="2.7.7.3"/>
    </reaction>
</comment>
<dbReference type="Pfam" id="PF01467">
    <property type="entry name" value="CTP_transf_like"/>
    <property type="match status" value="1"/>
</dbReference>
<dbReference type="Proteomes" id="UP001501126">
    <property type="component" value="Unassembled WGS sequence"/>
</dbReference>
<evidence type="ECO:0000313" key="12">
    <source>
        <dbReference type="Proteomes" id="UP001501126"/>
    </source>
</evidence>
<evidence type="ECO:0000256" key="4">
    <source>
        <dbReference type="ARBA" id="ARBA00022741"/>
    </source>
</evidence>
<dbReference type="EMBL" id="BAAAFH010000007">
    <property type="protein sequence ID" value="GAA0874987.1"/>
    <property type="molecule type" value="Genomic_DNA"/>
</dbReference>
<evidence type="ECO:0000259" key="10">
    <source>
        <dbReference type="Pfam" id="PF01467"/>
    </source>
</evidence>
<evidence type="ECO:0000313" key="11">
    <source>
        <dbReference type="EMBL" id="GAA0874987.1"/>
    </source>
</evidence>
<keyword evidence="3 9" id="KW-0548">Nucleotidyltransferase</keyword>
<proteinExistence type="inferred from homology"/>
<dbReference type="NCBIfam" id="TIGR01510">
    <property type="entry name" value="coaD_prev_kdtB"/>
    <property type="match status" value="1"/>
</dbReference>
<name>A0ABP3Y2J0_9FLAO</name>
<dbReference type="NCBIfam" id="TIGR00125">
    <property type="entry name" value="cyt_tran_rel"/>
    <property type="match status" value="1"/>
</dbReference>
<comment type="cofactor">
    <cofactor evidence="9">
        <name>Mg(2+)</name>
        <dbReference type="ChEBI" id="CHEBI:18420"/>
    </cofactor>
</comment>
<comment type="caution">
    <text evidence="11">The sequence shown here is derived from an EMBL/GenBank/DDBJ whole genome shotgun (WGS) entry which is preliminary data.</text>
</comment>
<comment type="subunit">
    <text evidence="9">Homohexamer.</text>
</comment>
<dbReference type="PRINTS" id="PR01020">
    <property type="entry name" value="LPSBIOSNTHSS"/>
</dbReference>
<feature type="binding site" evidence="9">
    <location>
        <position position="77"/>
    </location>
    <ligand>
        <name>substrate</name>
    </ligand>
</feature>
<dbReference type="Gene3D" id="3.40.50.620">
    <property type="entry name" value="HUPs"/>
    <property type="match status" value="1"/>
</dbReference>
<comment type="subcellular location">
    <subcellularLocation>
        <location evidence="9">Cytoplasm</location>
    </subcellularLocation>
</comment>
<dbReference type="InterPro" id="IPR014729">
    <property type="entry name" value="Rossmann-like_a/b/a_fold"/>
</dbReference>
<feature type="domain" description="Cytidyltransferase-like" evidence="10">
    <location>
        <begin position="9"/>
        <end position="136"/>
    </location>
</feature>
<dbReference type="InterPro" id="IPR004821">
    <property type="entry name" value="Cyt_trans-like"/>
</dbReference>
<feature type="binding site" evidence="9">
    <location>
        <position position="13"/>
    </location>
    <ligand>
        <name>substrate</name>
    </ligand>
</feature>
<gene>
    <name evidence="9 11" type="primary">coaD</name>
    <name evidence="11" type="ORF">GCM10009118_13950</name>
</gene>
<evidence type="ECO:0000256" key="5">
    <source>
        <dbReference type="ARBA" id="ARBA00022840"/>
    </source>
</evidence>
<reference evidence="12" key="1">
    <citation type="journal article" date="2019" name="Int. J. Syst. Evol. Microbiol.">
        <title>The Global Catalogue of Microorganisms (GCM) 10K type strain sequencing project: providing services to taxonomists for standard genome sequencing and annotation.</title>
        <authorList>
            <consortium name="The Broad Institute Genomics Platform"/>
            <consortium name="The Broad Institute Genome Sequencing Center for Infectious Disease"/>
            <person name="Wu L."/>
            <person name="Ma J."/>
        </authorList>
    </citation>
    <scope>NUCLEOTIDE SEQUENCE [LARGE SCALE GENOMIC DNA]</scope>
    <source>
        <strain evidence="12">JCM 16083</strain>
    </source>
</reference>
<keyword evidence="1 9" id="KW-0963">Cytoplasm</keyword>
<keyword evidence="12" id="KW-1185">Reference proteome</keyword>
<keyword evidence="6 9" id="KW-0460">Magnesium</keyword>
<feature type="site" description="Transition state stabilizer" evidence="9">
    <location>
        <position position="21"/>
    </location>
</feature>
<evidence type="ECO:0000256" key="9">
    <source>
        <dbReference type="HAMAP-Rule" id="MF_00151"/>
    </source>
</evidence>
<feature type="binding site" evidence="9">
    <location>
        <begin position="13"/>
        <end position="14"/>
    </location>
    <ligand>
        <name>ATP</name>
        <dbReference type="ChEBI" id="CHEBI:30616"/>
    </ligand>
</feature>
<accession>A0ABP3Y2J0</accession>
<dbReference type="InterPro" id="IPR001980">
    <property type="entry name" value="PPAT"/>
</dbReference>
<feature type="binding site" evidence="9">
    <location>
        <position position="91"/>
    </location>
    <ligand>
        <name>substrate</name>
    </ligand>
</feature>
<dbReference type="EC" id="2.7.7.3" evidence="9"/>
<comment type="pathway">
    <text evidence="9">Cofactor biosynthesis; coenzyme A biosynthesis; CoA from (R)-pantothenate: step 4/5.</text>
</comment>
<feature type="binding site" evidence="9">
    <location>
        <begin position="92"/>
        <end position="94"/>
    </location>
    <ligand>
        <name>ATP</name>
        <dbReference type="ChEBI" id="CHEBI:30616"/>
    </ligand>
</feature>
<sequence>MSQNKKTGLFPGSFDPFTKGHQDVVEQALTLFDEIIIGIGVNETKKYLFDLEKRKQHIASIFTDYPQVSVREYKGLTVDFAKACNAQFLIRGLRDSRDFSYERAIAHMNDQMGQVKSVFLLTKPEFGAINSTIVREIFKNGAKIDDFVTNVHFLV</sequence>
<protein>
    <recommendedName>
        <fullName evidence="9">Phosphopantetheine adenylyltransferase</fullName>
        <ecNumber evidence="9">2.7.7.3</ecNumber>
    </recommendedName>
    <alternativeName>
        <fullName evidence="9">Dephospho-CoA pyrophosphorylase</fullName>
    </alternativeName>
    <alternativeName>
        <fullName evidence="9">Pantetheine-phosphate adenylyltransferase</fullName>
        <shortName evidence="9">PPAT</shortName>
    </alternativeName>
</protein>
<feature type="binding site" evidence="9">
    <location>
        <position position="45"/>
    </location>
    <ligand>
        <name>substrate</name>
    </ligand>
</feature>
<evidence type="ECO:0000256" key="7">
    <source>
        <dbReference type="ARBA" id="ARBA00022993"/>
    </source>
</evidence>
<feature type="binding site" evidence="9">
    <location>
        <begin position="126"/>
        <end position="132"/>
    </location>
    <ligand>
        <name>ATP</name>
        <dbReference type="ChEBI" id="CHEBI:30616"/>
    </ligand>
</feature>
<dbReference type="PANTHER" id="PTHR21342">
    <property type="entry name" value="PHOSPHOPANTETHEINE ADENYLYLTRANSFERASE"/>
    <property type="match status" value="1"/>
</dbReference>